<keyword evidence="2" id="KW-1185">Reference proteome</keyword>
<evidence type="ECO:0000313" key="2">
    <source>
        <dbReference type="Proteomes" id="UP001302368"/>
    </source>
</evidence>
<dbReference type="Proteomes" id="UP001302368">
    <property type="component" value="Chromosome"/>
</dbReference>
<dbReference type="EMBL" id="CP137744">
    <property type="protein sequence ID" value="WOZ77715.1"/>
    <property type="molecule type" value="Genomic_DNA"/>
</dbReference>
<sequence>MIEVASYIKHKKKFINIFEFEGVIDDPNYIEGGLILNVNGVELINLEMWDYIDQLWAYISTGLNLAAEDKEFETNFPDQPIKMKFKPIRQELLLSVDCHTNTKVIVEKNAFVNDMSKYALAFFGRLSNLKGVDKNNYDYEIKMLKNLID</sequence>
<evidence type="ECO:0000313" key="1">
    <source>
        <dbReference type="EMBL" id="WOZ77715.1"/>
    </source>
</evidence>
<proteinExistence type="predicted"/>
<dbReference type="RefSeq" id="WP_305734757.1">
    <property type="nucleotide sequence ID" value="NZ_CP137744.1"/>
</dbReference>
<gene>
    <name evidence="1" type="ORF">Q8Y70_01185</name>
</gene>
<protein>
    <submittedName>
        <fullName evidence="1">Uncharacterized protein</fullName>
    </submittedName>
</protein>
<organism evidence="1 2">
    <name type="scientific">Kosakonia sacchari</name>
    <dbReference type="NCBI Taxonomy" id="1158459"/>
    <lineage>
        <taxon>Bacteria</taxon>
        <taxon>Pseudomonadati</taxon>
        <taxon>Pseudomonadota</taxon>
        <taxon>Gammaproteobacteria</taxon>
        <taxon>Enterobacterales</taxon>
        <taxon>Enterobacteriaceae</taxon>
        <taxon>Kosakonia</taxon>
    </lineage>
</organism>
<reference evidence="1 2" key="1">
    <citation type="submission" date="2023-10" db="EMBL/GenBank/DDBJ databases">
        <title>Genome sequencing of the isolated polysaccharide-producing bacterium Kosakonia sacchari KS2022.</title>
        <authorList>
            <person name="Yi X."/>
        </authorList>
    </citation>
    <scope>NUCLEOTIDE SEQUENCE [LARGE SCALE GENOMIC DNA]</scope>
    <source>
        <strain evidence="1 2">KS2022</strain>
    </source>
</reference>
<name>A0ABZ0MSI1_9ENTR</name>
<accession>A0ABZ0MSI1</accession>